<accession>A0A7X2SQ24</accession>
<dbReference type="PANTHER" id="PTHR46558">
    <property type="entry name" value="TRACRIPTIONAL REGULATORY PROTEIN-RELATED-RELATED"/>
    <property type="match status" value="1"/>
</dbReference>
<keyword evidence="1" id="KW-0238">DNA-binding</keyword>
<dbReference type="CDD" id="cd00093">
    <property type="entry name" value="HTH_XRE"/>
    <property type="match status" value="1"/>
</dbReference>
<dbReference type="SUPFAM" id="SSF47413">
    <property type="entry name" value="lambda repressor-like DNA-binding domains"/>
    <property type="match status" value="1"/>
</dbReference>
<dbReference type="SMART" id="SM00530">
    <property type="entry name" value="HTH_XRE"/>
    <property type="match status" value="1"/>
</dbReference>
<feature type="domain" description="HTH cro/C1-type" evidence="3">
    <location>
        <begin position="15"/>
        <end position="70"/>
    </location>
</feature>
<feature type="coiled-coil region" evidence="2">
    <location>
        <begin position="1"/>
        <end position="28"/>
    </location>
</feature>
<dbReference type="PROSITE" id="PS50943">
    <property type="entry name" value="HTH_CROC1"/>
    <property type="match status" value="1"/>
</dbReference>
<evidence type="ECO:0000313" key="4">
    <source>
        <dbReference type="EMBL" id="MSD27056.1"/>
    </source>
</evidence>
<evidence type="ECO:0000256" key="1">
    <source>
        <dbReference type="ARBA" id="ARBA00023125"/>
    </source>
</evidence>
<reference evidence="4 5" key="1">
    <citation type="journal article" date="2019" name="Nat. Med.">
        <title>A library of human gut bacterial isolates paired with longitudinal multiomics data enables mechanistic microbiome research.</title>
        <authorList>
            <person name="Poyet M."/>
            <person name="Groussin M."/>
            <person name="Gibbons S.M."/>
            <person name="Avila-Pacheco J."/>
            <person name="Jiang X."/>
            <person name="Kearney S.M."/>
            <person name="Perrotta A.R."/>
            <person name="Berdy B."/>
            <person name="Zhao S."/>
            <person name="Lieberman T.D."/>
            <person name="Swanson P.K."/>
            <person name="Smith M."/>
            <person name="Roesemann S."/>
            <person name="Alexander J.E."/>
            <person name="Rich S.A."/>
            <person name="Livny J."/>
            <person name="Vlamakis H."/>
            <person name="Clish C."/>
            <person name="Bullock K."/>
            <person name="Deik A."/>
            <person name="Scott J."/>
            <person name="Pierce K.A."/>
            <person name="Xavier R.J."/>
            <person name="Alm E.J."/>
        </authorList>
    </citation>
    <scope>NUCLEOTIDE SEQUENCE [LARGE SCALE GENOMIC DNA]</scope>
    <source>
        <strain evidence="4 5">BIOML-A5</strain>
    </source>
</reference>
<dbReference type="Pfam" id="PF01381">
    <property type="entry name" value="HTH_3"/>
    <property type="match status" value="1"/>
</dbReference>
<dbReference type="PANTHER" id="PTHR46558:SF11">
    <property type="entry name" value="HTH-TYPE TRANSCRIPTIONAL REGULATOR XRE"/>
    <property type="match status" value="1"/>
</dbReference>
<dbReference type="InterPro" id="IPR010982">
    <property type="entry name" value="Lambda_DNA-bd_dom_sf"/>
</dbReference>
<evidence type="ECO:0000256" key="2">
    <source>
        <dbReference type="SAM" id="Coils"/>
    </source>
</evidence>
<dbReference type="AlphaFoldDB" id="A0A7X2SQ24"/>
<dbReference type="Proteomes" id="UP000465607">
    <property type="component" value="Unassembled WGS sequence"/>
</dbReference>
<comment type="caution">
    <text evidence="4">The sequence shown here is derived from an EMBL/GenBank/DDBJ whole genome shotgun (WGS) entry which is preliminary data.</text>
</comment>
<organism evidence="4 5">
    <name type="scientific">Agathobacter rectalis</name>
    <dbReference type="NCBI Taxonomy" id="39491"/>
    <lineage>
        <taxon>Bacteria</taxon>
        <taxon>Bacillati</taxon>
        <taxon>Bacillota</taxon>
        <taxon>Clostridia</taxon>
        <taxon>Lachnospirales</taxon>
        <taxon>Lachnospiraceae</taxon>
        <taxon>Agathobacter</taxon>
    </lineage>
</organism>
<name>A0A7X2SQ24_9FIRM</name>
<evidence type="ECO:0000313" key="5">
    <source>
        <dbReference type="Proteomes" id="UP000465607"/>
    </source>
</evidence>
<gene>
    <name evidence="4" type="ORF">GKE44_07760</name>
</gene>
<keyword evidence="2" id="KW-0175">Coiled coil</keyword>
<protein>
    <submittedName>
        <fullName evidence="4">Helix-turn-helix domain-containing protein</fullName>
    </submittedName>
</protein>
<proteinExistence type="predicted"/>
<dbReference type="GO" id="GO:0003677">
    <property type="term" value="F:DNA binding"/>
    <property type="evidence" value="ECO:0007669"/>
    <property type="project" value="UniProtKB-KW"/>
</dbReference>
<dbReference type="InterPro" id="IPR001387">
    <property type="entry name" value="Cro/C1-type_HTH"/>
</dbReference>
<evidence type="ECO:0000259" key="3">
    <source>
        <dbReference type="PROSITE" id="PS50943"/>
    </source>
</evidence>
<sequence length="145" mass="16677">MKTLDNVRESLAKNIQKYRKNLNLSQQELAKAVGVKSLTTVSSWERGANAPDISIICKLCELFKITIEDLLGVSYLEYLDSITDLDKLKKEISESEEFEKLFISLYGENEYNSFQQYCLLTAEGSDKVKSYIHDLFTNPLYRSDK</sequence>
<dbReference type="Gene3D" id="1.10.260.40">
    <property type="entry name" value="lambda repressor-like DNA-binding domains"/>
    <property type="match status" value="1"/>
</dbReference>
<dbReference type="EMBL" id="WKQV01000007">
    <property type="protein sequence ID" value="MSD27056.1"/>
    <property type="molecule type" value="Genomic_DNA"/>
</dbReference>